<reference evidence="9" key="1">
    <citation type="submission" date="2017-01" db="EMBL/GenBank/DDBJ databases">
        <title>Comparative genomics of anhydrobiosis in the tardigrade Hypsibius dujardini.</title>
        <authorList>
            <person name="Yoshida Y."/>
            <person name="Koutsovoulos G."/>
            <person name="Laetsch D."/>
            <person name="Stevens L."/>
            <person name="Kumar S."/>
            <person name="Horikawa D."/>
            <person name="Ishino K."/>
            <person name="Komine S."/>
            <person name="Tomita M."/>
            <person name="Blaxter M."/>
            <person name="Arakawa K."/>
        </authorList>
    </citation>
    <scope>NUCLEOTIDE SEQUENCE [LARGE SCALE GENOMIC DNA]</scope>
    <source>
        <strain evidence="9">Z151</strain>
    </source>
</reference>
<dbReference type="GO" id="GO:0046872">
    <property type="term" value="F:metal ion binding"/>
    <property type="evidence" value="ECO:0007669"/>
    <property type="project" value="UniProtKB-KW"/>
</dbReference>
<evidence type="ECO:0000256" key="3">
    <source>
        <dbReference type="ARBA" id="ARBA00022559"/>
    </source>
</evidence>
<feature type="region of interest" description="Disordered" evidence="6">
    <location>
        <begin position="728"/>
        <end position="753"/>
    </location>
</feature>
<dbReference type="FunFam" id="1.10.640.10:FF:000006">
    <property type="entry name" value="Double oxidase: two peroxidase domains"/>
    <property type="match status" value="1"/>
</dbReference>
<dbReference type="Gene3D" id="1.10.640.10">
    <property type="entry name" value="Haem peroxidase domain superfamily, animal type"/>
    <property type="match status" value="2"/>
</dbReference>
<dbReference type="InterPro" id="IPR037120">
    <property type="entry name" value="Haem_peroxidase_sf_animal"/>
</dbReference>
<keyword evidence="3" id="KW-0575">Peroxidase</keyword>
<feature type="signal peptide" evidence="7">
    <location>
        <begin position="1"/>
        <end position="26"/>
    </location>
</feature>
<evidence type="ECO:0000256" key="2">
    <source>
        <dbReference type="ARBA" id="ARBA00022525"/>
    </source>
</evidence>
<dbReference type="InterPro" id="IPR010255">
    <property type="entry name" value="Haem_peroxidase_sf"/>
</dbReference>
<evidence type="ECO:0000256" key="4">
    <source>
        <dbReference type="ARBA" id="ARBA00022729"/>
    </source>
</evidence>
<dbReference type="GO" id="GO:0020037">
    <property type="term" value="F:heme binding"/>
    <property type="evidence" value="ECO:0007669"/>
    <property type="project" value="InterPro"/>
</dbReference>
<proteinExistence type="predicted"/>
<dbReference type="CDD" id="cd09823">
    <property type="entry name" value="peroxinectin_like"/>
    <property type="match status" value="2"/>
</dbReference>
<dbReference type="PRINTS" id="PR00457">
    <property type="entry name" value="ANPEROXIDASE"/>
</dbReference>
<sequence length="1454" mass="161309">MQYRRPRGLGGLPVALGLCCLGIALASEWTLLGQNGSTVLNVSRSFLESGHIVGPRGLDVWFREAEQKHSQMADWERAILKAGRTLEPGTPPYLDWLSRRSSYESRALTRFALILEDVSLQTARRIPLTRDEVGPQLNRLDITAAAIAAQCPVPIKEPCRAAQFRTFSGQCNNVENPHWGKALTPFSRMLPNAYADGLLTPRVGSDGKPLPSAKEISDAIHKDVDMPHKHVSNMLPVWAQLIEQDVAKSSVYGSVDTESPISCCHISAVHPECFPIIDGKDLAKLQSGNVTCLNYVRSATTPSAGCRLGERQQSNSVSHWLDGSPIYGAEEGFHSFFDDHGLLWLDGKGLPQELGDISGCYKPNMDLQSCLSSHASKVRGSGFTPLLILKTLLMREHNRVAKELHTVNPHWDSAILFQQTRSIVIAAIQHITFKEYLPLLVGSRSLDKHHLRLLDHDYFKNYSLTVNANVDSATAAAALKFWHKLMNNRILHAQADGSRTTTLLSKELFRESLAKVAGGFDGYLRGMVQQPSQQKGAGVADQLTKSWMQGPEDVSGLDLVALTIQQGRDHGVPGYNVWRKHCGLSKAESFADLEDVIPADVVKRLAVIYKSADDIDLYTGGLSERPMQGAMVGPVFACMLSRQFSKLRRGDRFWYEADVPPSRLSSEQLSEIRKITLSRLICDNADNIATIQPQAFLQADQSMNAEGACLALPQVDLTKWREDKPVVASPVSPHHYRRPAVNGTDEPDHGREKRQAFNVRQNRQLQPVNQLRGNGGFNDNTCGESKRNCDPAQKFRTVSGFCNNLNNPDFGTIDRVFSRFTPAAYDDGFGEMRQASVVGGTLPPVRAVRTSVLTDVDRPHPKYTTMLMVFGQFIDHDMTNTPMASGNNGAFLSCASCNSQQSVNQECRPIRVPQGDPVMASFDQRGTPLCLSFTRSQSRRGSDGRRQQVNQLSSFLDGGNIYGTNLCSTRGLRAFVDGRMSMTRSARGLKDLLPQSTNRNDVESSECRSTGQGNLCFRAGDARSNEQPGLSVMHTIWAREHNLIAGQLKSLNPRWDDQRLFDEARRINIAVLQHITYNEWVPRVVGRPVTNLFGLSLLKNGFYRDYDDSCDATISNEFSTAAFRFGHSLVPASYGRYDNTFTSNRFKPLNLFEHFSRSDALYEDFGVDRLLIGFTIEPTQNADFSFARALSDMLFKDSNKALGTDLVAINLARGRDHGLAGYNAYRERCNMTRAANFDDLLGDIPKFLVDKLAQLYRHVDDIDLFAGGMTELPVIGGLVGPTFACIIAEQFLRLRKCDRFWYETEDPNLKFSKAQLASIRKTTMAKVVCQNSDSLNQVQREVFEQPDTFQNTHVGCDEIPELDLSPWQEVSGCSISGNEMAVGETKRVSPCISCACTANGPDCRSLSIKSCADLAQDFTQAQILADDVCKVQCSKDFFDSAKDDDPDTKFSFSS</sequence>
<keyword evidence="5" id="KW-0479">Metal-binding</keyword>
<keyword evidence="9" id="KW-1185">Reference proteome</keyword>
<dbReference type="SUPFAM" id="SSF48113">
    <property type="entry name" value="Heme-dependent peroxidases"/>
    <property type="match status" value="2"/>
</dbReference>
<keyword evidence="5" id="KW-0408">Iron</keyword>
<gene>
    <name evidence="8" type="ORF">BV898_03554</name>
</gene>
<dbReference type="GO" id="GO:0006979">
    <property type="term" value="P:response to oxidative stress"/>
    <property type="evidence" value="ECO:0007669"/>
    <property type="project" value="InterPro"/>
</dbReference>
<evidence type="ECO:0000313" key="9">
    <source>
        <dbReference type="Proteomes" id="UP000192578"/>
    </source>
</evidence>
<feature type="binding site" description="axial binding residue" evidence="5">
    <location>
        <position position="1127"/>
    </location>
    <ligand>
        <name>heme b</name>
        <dbReference type="ChEBI" id="CHEBI:60344"/>
    </ligand>
    <ligandPart>
        <name>Fe</name>
        <dbReference type="ChEBI" id="CHEBI:18248"/>
    </ligandPart>
</feature>
<name>A0A1W0X4K5_HYPEX</name>
<comment type="subcellular location">
    <subcellularLocation>
        <location evidence="1">Secreted</location>
    </subcellularLocation>
</comment>
<dbReference type="Pfam" id="PF03098">
    <property type="entry name" value="An_peroxidase"/>
    <property type="match status" value="2"/>
</dbReference>
<evidence type="ECO:0000256" key="5">
    <source>
        <dbReference type="PIRSR" id="PIRSR619791-2"/>
    </source>
</evidence>
<keyword evidence="5" id="KW-0349">Heme</keyword>
<feature type="chain" id="PRO_5013116977" evidence="7">
    <location>
        <begin position="27"/>
        <end position="1454"/>
    </location>
</feature>
<dbReference type="GO" id="GO:0004601">
    <property type="term" value="F:peroxidase activity"/>
    <property type="evidence" value="ECO:0007669"/>
    <property type="project" value="UniProtKB-KW"/>
</dbReference>
<dbReference type="FunFam" id="1.10.640.10:FF:000003">
    <property type="entry name" value="chorion peroxidase"/>
    <property type="match status" value="1"/>
</dbReference>
<evidence type="ECO:0000256" key="1">
    <source>
        <dbReference type="ARBA" id="ARBA00004613"/>
    </source>
</evidence>
<dbReference type="PROSITE" id="PS50292">
    <property type="entry name" value="PEROXIDASE_3"/>
    <property type="match status" value="2"/>
</dbReference>
<dbReference type="OrthoDB" id="823504at2759"/>
<evidence type="ECO:0000313" key="8">
    <source>
        <dbReference type="EMBL" id="OQV22378.1"/>
    </source>
</evidence>
<dbReference type="InterPro" id="IPR019791">
    <property type="entry name" value="Haem_peroxidase_animal"/>
</dbReference>
<evidence type="ECO:0000256" key="6">
    <source>
        <dbReference type="SAM" id="MobiDB-lite"/>
    </source>
</evidence>
<protein>
    <submittedName>
        <fullName evidence="8">Peroxidasin-like protein</fullName>
    </submittedName>
</protein>
<evidence type="ECO:0000256" key="7">
    <source>
        <dbReference type="SAM" id="SignalP"/>
    </source>
</evidence>
<dbReference type="PANTHER" id="PTHR11475:SF134">
    <property type="entry name" value="LD42267P"/>
    <property type="match status" value="1"/>
</dbReference>
<dbReference type="EMBL" id="MTYJ01000017">
    <property type="protein sequence ID" value="OQV22378.1"/>
    <property type="molecule type" value="Genomic_DNA"/>
</dbReference>
<dbReference type="Proteomes" id="UP000192578">
    <property type="component" value="Unassembled WGS sequence"/>
</dbReference>
<organism evidence="8 9">
    <name type="scientific">Hypsibius exemplaris</name>
    <name type="common">Freshwater tardigrade</name>
    <dbReference type="NCBI Taxonomy" id="2072580"/>
    <lineage>
        <taxon>Eukaryota</taxon>
        <taxon>Metazoa</taxon>
        <taxon>Ecdysozoa</taxon>
        <taxon>Tardigrada</taxon>
        <taxon>Eutardigrada</taxon>
        <taxon>Parachela</taxon>
        <taxon>Hypsibioidea</taxon>
        <taxon>Hypsibiidae</taxon>
        <taxon>Hypsibius</taxon>
    </lineage>
</organism>
<keyword evidence="2" id="KW-0964">Secreted</keyword>
<dbReference type="GO" id="GO:0005576">
    <property type="term" value="C:extracellular region"/>
    <property type="evidence" value="ECO:0007669"/>
    <property type="project" value="UniProtKB-SubCell"/>
</dbReference>
<keyword evidence="3" id="KW-0560">Oxidoreductase</keyword>
<dbReference type="PANTHER" id="PTHR11475">
    <property type="entry name" value="OXIDASE/PEROXIDASE"/>
    <property type="match status" value="1"/>
</dbReference>
<keyword evidence="4 7" id="KW-0732">Signal</keyword>
<comment type="caution">
    <text evidence="8">The sequence shown here is derived from an EMBL/GenBank/DDBJ whole genome shotgun (WGS) entry which is preliminary data.</text>
</comment>
<accession>A0A1W0X4K5</accession>